<dbReference type="Proteomes" id="UP000243374">
    <property type="component" value="Unassembled WGS sequence"/>
</dbReference>
<sequence>MTKEELIDKIKKLLALSDSSNPHEAAAALARAQKLMEKYNIESKEINADNGIDEIKLKTLSSISTQLIMSKLLNIIRKAFGVEPILHTNNSRVTNISLIGPADILESCEYIFTVLSRQAAFAIGEYTKMMDGEIYLETARNASFMCELQTKTPSFYNTVYGSQLTNLSCIMNEISMNNDAVFRNRTYKILGEKFKKLRNLGYLRVSVGFERGLKRIFTSIAKEKKQGFIQGYFNSISEKICEYAQPFEIQENIDKYISDKHPDLSEVRRHSVYNTFAAYQAYQKGVSEGNKVSLNSAIKDYAPKMDAIGMK</sequence>
<evidence type="ECO:0000313" key="4">
    <source>
        <dbReference type="Proteomes" id="UP000243374"/>
    </source>
</evidence>
<accession>A0A662ZB74</accession>
<keyword evidence="4" id="KW-1185">Reference proteome</keyword>
<gene>
    <name evidence="3" type="ORF">SAMN04487865_10511</name>
</gene>
<dbReference type="EMBL" id="FOSF01000051">
    <property type="protein sequence ID" value="SFK29896.1"/>
    <property type="molecule type" value="Genomic_DNA"/>
</dbReference>
<protein>
    <submittedName>
        <fullName evidence="3">Uncharacterized protein</fullName>
    </submittedName>
</protein>
<proteinExistence type="predicted"/>
<feature type="domain" description="DUF2786" evidence="1">
    <location>
        <begin position="6"/>
        <end position="42"/>
    </location>
</feature>
<dbReference type="RefSeq" id="WP_074841295.1">
    <property type="nucleotide sequence ID" value="NZ_CP047056.1"/>
</dbReference>
<evidence type="ECO:0000259" key="2">
    <source>
        <dbReference type="Pfam" id="PF23771"/>
    </source>
</evidence>
<name>A0A662ZB74_9GAMM</name>
<dbReference type="OrthoDB" id="7275531at2"/>
<dbReference type="InterPro" id="IPR055592">
    <property type="entry name" value="DUF7168"/>
</dbReference>
<feature type="domain" description="DUF7168" evidence="2">
    <location>
        <begin position="65"/>
        <end position="130"/>
    </location>
</feature>
<evidence type="ECO:0000259" key="1">
    <source>
        <dbReference type="Pfam" id="PF10979"/>
    </source>
</evidence>
<dbReference type="Pfam" id="PF10979">
    <property type="entry name" value="DUF2786"/>
    <property type="match status" value="1"/>
</dbReference>
<evidence type="ECO:0000313" key="3">
    <source>
        <dbReference type="EMBL" id="SFK29896.1"/>
    </source>
</evidence>
<reference evidence="3 4" key="1">
    <citation type="submission" date="2016-10" db="EMBL/GenBank/DDBJ databases">
        <authorList>
            <person name="Varghese N."/>
            <person name="Submissions S."/>
        </authorList>
    </citation>
    <scope>NUCLEOTIDE SEQUENCE [LARGE SCALE GENOMIC DNA]</scope>
    <source>
        <strain evidence="3 4">22B</strain>
    </source>
</reference>
<dbReference type="AlphaFoldDB" id="A0A662ZB74"/>
<organism evidence="3 4">
    <name type="scientific">Succinivibrio dextrinosolvens</name>
    <dbReference type="NCBI Taxonomy" id="83771"/>
    <lineage>
        <taxon>Bacteria</taxon>
        <taxon>Pseudomonadati</taxon>
        <taxon>Pseudomonadota</taxon>
        <taxon>Gammaproteobacteria</taxon>
        <taxon>Aeromonadales</taxon>
        <taxon>Succinivibrionaceae</taxon>
        <taxon>Succinivibrio</taxon>
    </lineage>
</organism>
<dbReference type="Pfam" id="PF23771">
    <property type="entry name" value="DUF7168"/>
    <property type="match status" value="1"/>
</dbReference>
<dbReference type="InterPro" id="IPR024498">
    <property type="entry name" value="DUF2786"/>
</dbReference>